<sequence>MKHSHSEIWTHLVLSTKNQEKIFGKAESKAIMEAMEDFIGSHEDQSITYSVLPEHIHILIKLPENISLNGFASHLQTFIKTKLSLNKGLNHNFQWEKNFHAHSVSINRLSAEKSMILRQEVKHREITFEEEMKFLGL</sequence>
<dbReference type="GO" id="GO:0004803">
    <property type="term" value="F:transposase activity"/>
    <property type="evidence" value="ECO:0007669"/>
    <property type="project" value="InterPro"/>
</dbReference>
<organism evidence="2 3">
    <name type="scientific">Cecembia lonarensis (strain CCUG 58316 / KCTC 22772 / LW9)</name>
    <dbReference type="NCBI Taxonomy" id="1225176"/>
    <lineage>
        <taxon>Bacteria</taxon>
        <taxon>Pseudomonadati</taxon>
        <taxon>Bacteroidota</taxon>
        <taxon>Cytophagia</taxon>
        <taxon>Cytophagales</taxon>
        <taxon>Cyclobacteriaceae</taxon>
        <taxon>Cecembia</taxon>
    </lineage>
</organism>
<keyword evidence="3" id="KW-1185">Reference proteome</keyword>
<proteinExistence type="predicted"/>
<dbReference type="AlphaFoldDB" id="K1LEY3"/>
<reference evidence="2 3" key="1">
    <citation type="journal article" date="2012" name="J. Bacteriol.">
        <title>Draft Genome Sequence of Cecembia lonarensis Strain LW9T, Isolated from Lonar Lake, a Haloalkaline Lake in India.</title>
        <authorList>
            <person name="Shivaji S."/>
            <person name="Ara S."/>
            <person name="Singh A."/>
            <person name="Pinnaka A.K."/>
        </authorList>
    </citation>
    <scope>NUCLEOTIDE SEQUENCE [LARGE SCALE GENOMIC DNA]</scope>
    <source>
        <strain evidence="2 3">LW9</strain>
    </source>
</reference>
<dbReference type="SUPFAM" id="SSF143422">
    <property type="entry name" value="Transposase IS200-like"/>
    <property type="match status" value="1"/>
</dbReference>
<evidence type="ECO:0000259" key="1">
    <source>
        <dbReference type="SMART" id="SM01321"/>
    </source>
</evidence>
<comment type="caution">
    <text evidence="2">The sequence shown here is derived from an EMBL/GenBank/DDBJ whole genome shotgun (WGS) entry which is preliminary data.</text>
</comment>
<dbReference type="InterPro" id="IPR002686">
    <property type="entry name" value="Transposase_17"/>
</dbReference>
<dbReference type="SMART" id="SM01321">
    <property type="entry name" value="Y1_Tnp"/>
    <property type="match status" value="1"/>
</dbReference>
<dbReference type="RefSeq" id="WP_009185451.1">
    <property type="nucleotide sequence ID" value="NZ_AMGM01000037.1"/>
</dbReference>
<accession>K1LEY3</accession>
<gene>
    <name evidence="2" type="ORF">B879_02427</name>
</gene>
<dbReference type="EMBL" id="AMGM01000037">
    <property type="protein sequence ID" value="EKB48938.1"/>
    <property type="molecule type" value="Genomic_DNA"/>
</dbReference>
<dbReference type="Proteomes" id="UP000004478">
    <property type="component" value="Unassembled WGS sequence"/>
</dbReference>
<feature type="domain" description="Transposase IS200-like" evidence="1">
    <location>
        <begin position="5"/>
        <end position="119"/>
    </location>
</feature>
<dbReference type="Pfam" id="PF01797">
    <property type="entry name" value="Y1_Tnp"/>
    <property type="match status" value="1"/>
</dbReference>
<name>K1LEY3_CECL9</name>
<dbReference type="GO" id="GO:0003677">
    <property type="term" value="F:DNA binding"/>
    <property type="evidence" value="ECO:0007669"/>
    <property type="project" value="InterPro"/>
</dbReference>
<protein>
    <submittedName>
        <fullName evidence="2">Transposase</fullName>
    </submittedName>
</protein>
<dbReference type="Gene3D" id="3.30.70.1290">
    <property type="entry name" value="Transposase IS200-like"/>
    <property type="match status" value="1"/>
</dbReference>
<evidence type="ECO:0000313" key="2">
    <source>
        <dbReference type="EMBL" id="EKB48938.1"/>
    </source>
</evidence>
<dbReference type="InterPro" id="IPR036515">
    <property type="entry name" value="Transposase_17_sf"/>
</dbReference>
<evidence type="ECO:0000313" key="3">
    <source>
        <dbReference type="Proteomes" id="UP000004478"/>
    </source>
</evidence>
<dbReference type="GO" id="GO:0006313">
    <property type="term" value="P:DNA transposition"/>
    <property type="evidence" value="ECO:0007669"/>
    <property type="project" value="InterPro"/>
</dbReference>